<dbReference type="OrthoDB" id="272512at2759"/>
<reference evidence="8 9" key="1">
    <citation type="submission" date="2015-06" db="EMBL/GenBank/DDBJ databases">
        <title>Draft genome of the ant-associated black yeast Phialophora attae CBS 131958.</title>
        <authorList>
            <person name="Moreno L.F."/>
            <person name="Stielow B.J."/>
            <person name="de Hoog S."/>
            <person name="Vicente V.A."/>
            <person name="Weiss V.A."/>
            <person name="de Vries M."/>
            <person name="Cruz L.M."/>
            <person name="Souza E.M."/>
        </authorList>
    </citation>
    <scope>NUCLEOTIDE SEQUENCE [LARGE SCALE GENOMIC DNA]</scope>
    <source>
        <strain evidence="8 9">CBS 131958</strain>
    </source>
</reference>
<gene>
    <name evidence="8" type="ORF">AB675_10308</name>
</gene>
<evidence type="ECO:0000256" key="7">
    <source>
        <dbReference type="SAM" id="Phobius"/>
    </source>
</evidence>
<evidence type="ECO:0000256" key="4">
    <source>
        <dbReference type="ARBA" id="ARBA00023098"/>
    </source>
</evidence>
<keyword evidence="9" id="KW-1185">Reference proteome</keyword>
<protein>
    <submittedName>
        <fullName evidence="8">Putative lysophosphatidic acid:oleoyl-CoA acyltransferase</fullName>
    </submittedName>
</protein>
<dbReference type="PANTHER" id="PTHR23063:SF60">
    <property type="entry name" value="LYSOPHOSPHATIDIC ACID:OLEOYL-COA ACYLTRANSFERASE 1"/>
    <property type="match status" value="1"/>
</dbReference>
<sequence>MEKFSQFRDKGSGIAPFLPIPTEPAGIYLPFHIFLYVCRVPLLLFFSIAYFAFLQFLPFGVIGRKGPLWCILGIPGIWWIDLAIDGVKKGSLAQHSARLPKPGSIIAASYNSPIDALYLAAIFDPIYAACYPNTRQVQPLTLFQATLRAFASPASQQKPSASATLVDLSTYVAQNPSRILVLFPESTTSNGRGVLPLSPALLSTTSKTKIHPVHMRYTPADITTPIPHSYGTFLWNLCSKPTHCIRIRIAEAVQNTASNAAVSAKASAIESLADSASEAETLVGSEDSEGVQTREERAFLDKIAEALARLGRVKRVGLGVKDKEDFIRMWSNKRH</sequence>
<keyword evidence="1 8" id="KW-0808">Transferase</keyword>
<organism evidence="8 9">
    <name type="scientific">Cyphellophora attinorum</name>
    <dbReference type="NCBI Taxonomy" id="1664694"/>
    <lineage>
        <taxon>Eukaryota</taxon>
        <taxon>Fungi</taxon>
        <taxon>Dikarya</taxon>
        <taxon>Ascomycota</taxon>
        <taxon>Pezizomycotina</taxon>
        <taxon>Eurotiomycetes</taxon>
        <taxon>Chaetothyriomycetidae</taxon>
        <taxon>Chaetothyriales</taxon>
        <taxon>Cyphellophoraceae</taxon>
        <taxon>Cyphellophora</taxon>
    </lineage>
</organism>
<dbReference type="Proteomes" id="UP000038010">
    <property type="component" value="Unassembled WGS sequence"/>
</dbReference>
<dbReference type="PANTHER" id="PTHR23063">
    <property type="entry name" value="PHOSPHOLIPID ACYLTRANSFERASE"/>
    <property type="match status" value="1"/>
</dbReference>
<feature type="transmembrane region" description="Helical" evidence="7">
    <location>
        <begin position="33"/>
        <end position="54"/>
    </location>
</feature>
<evidence type="ECO:0000313" key="8">
    <source>
        <dbReference type="EMBL" id="KPI37377.1"/>
    </source>
</evidence>
<dbReference type="EMBL" id="LFJN01000024">
    <property type="protein sequence ID" value="KPI37377.1"/>
    <property type="molecule type" value="Genomic_DNA"/>
</dbReference>
<evidence type="ECO:0000256" key="5">
    <source>
        <dbReference type="ARBA" id="ARBA00023136"/>
    </source>
</evidence>
<evidence type="ECO:0000256" key="3">
    <source>
        <dbReference type="ARBA" id="ARBA00022989"/>
    </source>
</evidence>
<dbReference type="VEuPathDB" id="FungiDB:AB675_10308"/>
<keyword evidence="5 7" id="KW-0472">Membrane</keyword>
<evidence type="ECO:0000313" key="9">
    <source>
        <dbReference type="Proteomes" id="UP000038010"/>
    </source>
</evidence>
<dbReference type="AlphaFoldDB" id="A0A0N1H0I3"/>
<keyword evidence="2 7" id="KW-0812">Transmembrane</keyword>
<dbReference type="STRING" id="1664694.A0A0N1H0I3"/>
<keyword evidence="3 7" id="KW-1133">Transmembrane helix</keyword>
<proteinExistence type="predicted"/>
<name>A0A0N1H0I3_9EURO</name>
<evidence type="ECO:0000256" key="6">
    <source>
        <dbReference type="ARBA" id="ARBA00023315"/>
    </source>
</evidence>
<dbReference type="GO" id="GO:0006629">
    <property type="term" value="P:lipid metabolic process"/>
    <property type="evidence" value="ECO:0007669"/>
    <property type="project" value="UniProtKB-KW"/>
</dbReference>
<comment type="caution">
    <text evidence="8">The sequence shown here is derived from an EMBL/GenBank/DDBJ whole genome shotgun (WGS) entry which is preliminary data.</text>
</comment>
<dbReference type="GeneID" id="28730951"/>
<evidence type="ECO:0000256" key="2">
    <source>
        <dbReference type="ARBA" id="ARBA00022692"/>
    </source>
</evidence>
<keyword evidence="6 8" id="KW-0012">Acyltransferase</keyword>
<evidence type="ECO:0000256" key="1">
    <source>
        <dbReference type="ARBA" id="ARBA00022679"/>
    </source>
</evidence>
<dbReference type="GO" id="GO:0016746">
    <property type="term" value="F:acyltransferase activity"/>
    <property type="evidence" value="ECO:0007669"/>
    <property type="project" value="UniProtKB-KW"/>
</dbReference>
<accession>A0A0N1H0I3</accession>
<dbReference type="RefSeq" id="XP_017997340.1">
    <property type="nucleotide sequence ID" value="XM_018139071.1"/>
</dbReference>
<keyword evidence="4" id="KW-0443">Lipid metabolism</keyword>